<accession>A0ABT9IWZ5</accession>
<proteinExistence type="predicted"/>
<evidence type="ECO:0008006" key="3">
    <source>
        <dbReference type="Google" id="ProtNLM"/>
    </source>
</evidence>
<reference evidence="1 2" key="1">
    <citation type="submission" date="2023-08" db="EMBL/GenBank/DDBJ databases">
        <authorList>
            <person name="Park J.-S."/>
        </authorList>
    </citation>
    <scope>NUCLEOTIDE SEQUENCE [LARGE SCALE GENOMIC DNA]</scope>
    <source>
        <strain evidence="1 2">2205SS18-9</strain>
    </source>
</reference>
<evidence type="ECO:0000313" key="1">
    <source>
        <dbReference type="EMBL" id="MDP5273860.1"/>
    </source>
</evidence>
<comment type="caution">
    <text evidence="1">The sequence shown here is derived from an EMBL/GenBank/DDBJ whole genome shotgun (WGS) entry which is preliminary data.</text>
</comment>
<gene>
    <name evidence="1" type="ORF">Q5Y73_07070</name>
</gene>
<dbReference type="Proteomes" id="UP001231941">
    <property type="component" value="Unassembled WGS sequence"/>
</dbReference>
<sequence>MRKIIIIGLFTFHFIFIHVSAQTNPQIEIFDISKNEVIKRVDTNSNLYQDASRFLEGITGIYVGISPIPKEGYMIKIPLDPEILVKNQWLNKLLDEVIIIFPTQENPYLMVFDNNRPLFFNFEGDTQSFLEKLNFSF</sequence>
<dbReference type="EMBL" id="JAVAMP010000002">
    <property type="protein sequence ID" value="MDP5273860.1"/>
    <property type="molecule type" value="Genomic_DNA"/>
</dbReference>
<organism evidence="1 2">
    <name type="scientific">Chengkuizengella axinellae</name>
    <dbReference type="NCBI Taxonomy" id="3064388"/>
    <lineage>
        <taxon>Bacteria</taxon>
        <taxon>Bacillati</taxon>
        <taxon>Bacillota</taxon>
        <taxon>Bacilli</taxon>
        <taxon>Bacillales</taxon>
        <taxon>Paenibacillaceae</taxon>
        <taxon>Chengkuizengella</taxon>
    </lineage>
</organism>
<evidence type="ECO:0000313" key="2">
    <source>
        <dbReference type="Proteomes" id="UP001231941"/>
    </source>
</evidence>
<keyword evidence="2" id="KW-1185">Reference proteome</keyword>
<name>A0ABT9IWZ5_9BACL</name>
<protein>
    <recommendedName>
        <fullName evidence="3">Group-specific protein</fullName>
    </recommendedName>
</protein>
<dbReference type="RefSeq" id="WP_305991158.1">
    <property type="nucleotide sequence ID" value="NZ_JAVAMP010000002.1"/>
</dbReference>